<comment type="caution">
    <text evidence="9">The sequence shown here is derived from an EMBL/GenBank/DDBJ whole genome shotgun (WGS) entry which is preliminary data.</text>
</comment>
<keyword evidence="7" id="KW-0645">Protease</keyword>
<dbReference type="InterPro" id="IPR029058">
    <property type="entry name" value="AB_hydrolase_fold"/>
</dbReference>
<evidence type="ECO:0000313" key="10">
    <source>
        <dbReference type="Proteomes" id="UP000603234"/>
    </source>
</evidence>
<dbReference type="PANTHER" id="PTHR43798:SF33">
    <property type="entry name" value="HYDROLASE, PUTATIVE (AFU_ORTHOLOGUE AFUA_2G14860)-RELATED"/>
    <property type="match status" value="1"/>
</dbReference>
<protein>
    <recommendedName>
        <fullName evidence="4 7">Proline iminopeptidase</fullName>
        <shortName evidence="7">PIP</shortName>
        <ecNumber evidence="3 7">3.4.11.5</ecNumber>
    </recommendedName>
    <alternativeName>
        <fullName evidence="6 7">Prolyl aminopeptidase</fullName>
    </alternativeName>
</protein>
<dbReference type="EC" id="3.4.11.5" evidence="3 7"/>
<evidence type="ECO:0000313" key="9">
    <source>
        <dbReference type="EMBL" id="MBC3803961.1"/>
    </source>
</evidence>
<evidence type="ECO:0000256" key="1">
    <source>
        <dbReference type="ARBA" id="ARBA00001585"/>
    </source>
</evidence>
<dbReference type="EMBL" id="WJBC01000006">
    <property type="protein sequence ID" value="MBC3803961.1"/>
    <property type="molecule type" value="Genomic_DNA"/>
</dbReference>
<accession>A0ABR6WTR7</accession>
<proteinExistence type="inferred from homology"/>
<dbReference type="SUPFAM" id="SSF53474">
    <property type="entry name" value="alpha/beta-Hydrolases"/>
    <property type="match status" value="1"/>
</dbReference>
<evidence type="ECO:0000256" key="5">
    <source>
        <dbReference type="ARBA" id="ARBA00022801"/>
    </source>
</evidence>
<dbReference type="NCBIfam" id="TIGR01250">
    <property type="entry name" value="pro_imino_pep_2"/>
    <property type="match status" value="1"/>
</dbReference>
<sequence length="324" mass="36569">MAGSIRDRTTAKRAIVIEITSMPVSPMIPKLYFIKGGNDMQEDFITYQGKKIWYAVFGKEMKKTPLLVVHGGPGFHTMTDVFSDFSDTRPVYFYDQLGCGHSDRADDPKDYTLAYYIAELDAVIQALALDEVILLGDSWGGGLVPAYVIDKKPPQVKALVLSSPVLGIPMLAASIRDNFKQLPDWVEQTLRAGDESLVFDQNYQMATITYYKKFYCNIDPVPEYVRQLMTETNPDVYQTLWGPSEFTINGTLKDFDLEPQLHEITMPVLITVGDSDAIGVKPLKDCQLKFPDADLAVIPHSTHLHFLEKPELYKLTIRDFLKNL</sequence>
<evidence type="ECO:0000256" key="3">
    <source>
        <dbReference type="ARBA" id="ARBA00012568"/>
    </source>
</evidence>
<keyword evidence="7" id="KW-0031">Aminopeptidase</keyword>
<gene>
    <name evidence="9" type="ORF">GH808_05865</name>
</gene>
<evidence type="ECO:0000256" key="2">
    <source>
        <dbReference type="ARBA" id="ARBA00010088"/>
    </source>
</evidence>
<reference evidence="9 10" key="1">
    <citation type="journal article" date="2020" name="mSystems">
        <title>Defining Genomic and Predicted Metabolic Features of the Acetobacterium Genus.</title>
        <authorList>
            <person name="Ross D.E."/>
            <person name="Marshall C.W."/>
            <person name="Gulliver D."/>
            <person name="May H.D."/>
            <person name="Norman R.S."/>
        </authorList>
    </citation>
    <scope>NUCLEOTIDE SEQUENCE [LARGE SCALE GENOMIC DNA]</scope>
    <source>
        <strain evidence="9 10">DSM 8238</strain>
    </source>
</reference>
<dbReference type="GO" id="GO:0016787">
    <property type="term" value="F:hydrolase activity"/>
    <property type="evidence" value="ECO:0007669"/>
    <property type="project" value="UniProtKB-KW"/>
</dbReference>
<dbReference type="PRINTS" id="PR00793">
    <property type="entry name" value="PROAMNOPTASE"/>
</dbReference>
<comment type="function">
    <text evidence="7">Releases the N-terminal proline from various substrates.</text>
</comment>
<dbReference type="Proteomes" id="UP000603234">
    <property type="component" value="Unassembled WGS sequence"/>
</dbReference>
<evidence type="ECO:0000256" key="6">
    <source>
        <dbReference type="ARBA" id="ARBA00029605"/>
    </source>
</evidence>
<name>A0ABR6WTR7_9FIRM</name>
<keyword evidence="5 7" id="KW-0378">Hydrolase</keyword>
<evidence type="ECO:0000256" key="7">
    <source>
        <dbReference type="PIRNR" id="PIRNR005539"/>
    </source>
</evidence>
<dbReference type="Gene3D" id="3.40.50.1820">
    <property type="entry name" value="alpha/beta hydrolase"/>
    <property type="match status" value="1"/>
</dbReference>
<dbReference type="InterPro" id="IPR050266">
    <property type="entry name" value="AB_hydrolase_sf"/>
</dbReference>
<comment type="catalytic activity">
    <reaction evidence="1 7">
        <text>Release of N-terminal proline from a peptide.</text>
        <dbReference type="EC" id="3.4.11.5"/>
    </reaction>
</comment>
<evidence type="ECO:0000256" key="4">
    <source>
        <dbReference type="ARBA" id="ARBA00021843"/>
    </source>
</evidence>
<keyword evidence="10" id="KW-1185">Reference proteome</keyword>
<feature type="domain" description="AB hydrolase-1" evidence="8">
    <location>
        <begin position="65"/>
        <end position="310"/>
    </location>
</feature>
<dbReference type="InterPro" id="IPR002410">
    <property type="entry name" value="Peptidase_S33"/>
</dbReference>
<dbReference type="InterPro" id="IPR005945">
    <property type="entry name" value="Pro_imino_pep"/>
</dbReference>
<dbReference type="PIRSF" id="PIRSF005539">
    <property type="entry name" value="Pept_S33_TRI_F1"/>
    <property type="match status" value="1"/>
</dbReference>
<dbReference type="PANTHER" id="PTHR43798">
    <property type="entry name" value="MONOACYLGLYCEROL LIPASE"/>
    <property type="match status" value="1"/>
</dbReference>
<organism evidence="9 10">
    <name type="scientific">Acetobacterium fimetarium</name>
    <dbReference type="NCBI Taxonomy" id="52691"/>
    <lineage>
        <taxon>Bacteria</taxon>
        <taxon>Bacillati</taxon>
        <taxon>Bacillota</taxon>
        <taxon>Clostridia</taxon>
        <taxon>Eubacteriales</taxon>
        <taxon>Eubacteriaceae</taxon>
        <taxon>Acetobacterium</taxon>
    </lineage>
</organism>
<comment type="similarity">
    <text evidence="2 7">Belongs to the peptidase S33 family.</text>
</comment>
<dbReference type="Pfam" id="PF00561">
    <property type="entry name" value="Abhydrolase_1"/>
    <property type="match status" value="1"/>
</dbReference>
<dbReference type="InterPro" id="IPR000073">
    <property type="entry name" value="AB_hydrolase_1"/>
</dbReference>
<evidence type="ECO:0000259" key="8">
    <source>
        <dbReference type="Pfam" id="PF00561"/>
    </source>
</evidence>